<sequence>MRMFERKQFPRMIFPVSRPVIQIFSGSARPPARPPDRRSFPRPWHLRINGSTVRQWRKDPSRPNSSSSNMAAGKEDEEADATLKGKGDERSRSPRRRNEGFRGDKIKTGAVIRSPFRDIGSFSHGTELTEGAWKEACNCPTSIGHAA</sequence>
<protein>
    <submittedName>
        <fullName evidence="2">Uncharacterized protein</fullName>
    </submittedName>
</protein>
<proteinExistence type="predicted"/>
<keyword evidence="3" id="KW-1185">Reference proteome</keyword>
<organism evidence="2 3">
    <name type="scientific">Melipona bicolor</name>
    <dbReference type="NCBI Taxonomy" id="60889"/>
    <lineage>
        <taxon>Eukaryota</taxon>
        <taxon>Metazoa</taxon>
        <taxon>Ecdysozoa</taxon>
        <taxon>Arthropoda</taxon>
        <taxon>Hexapoda</taxon>
        <taxon>Insecta</taxon>
        <taxon>Pterygota</taxon>
        <taxon>Neoptera</taxon>
        <taxon>Endopterygota</taxon>
        <taxon>Hymenoptera</taxon>
        <taxon>Apocrita</taxon>
        <taxon>Aculeata</taxon>
        <taxon>Apoidea</taxon>
        <taxon>Anthophila</taxon>
        <taxon>Apidae</taxon>
        <taxon>Melipona</taxon>
    </lineage>
</organism>
<evidence type="ECO:0000256" key="1">
    <source>
        <dbReference type="SAM" id="MobiDB-lite"/>
    </source>
</evidence>
<feature type="compositionally biased region" description="Basic and acidic residues" evidence="1">
    <location>
        <begin position="81"/>
        <end position="107"/>
    </location>
</feature>
<name>A0AA40FD74_9HYME</name>
<dbReference type="AlphaFoldDB" id="A0AA40FD74"/>
<feature type="region of interest" description="Disordered" evidence="1">
    <location>
        <begin position="25"/>
        <end position="127"/>
    </location>
</feature>
<evidence type="ECO:0000313" key="2">
    <source>
        <dbReference type="EMBL" id="KAK1116827.1"/>
    </source>
</evidence>
<evidence type="ECO:0000313" key="3">
    <source>
        <dbReference type="Proteomes" id="UP001177670"/>
    </source>
</evidence>
<comment type="caution">
    <text evidence="2">The sequence shown here is derived from an EMBL/GenBank/DDBJ whole genome shotgun (WGS) entry which is preliminary data.</text>
</comment>
<gene>
    <name evidence="2" type="ORF">K0M31_017991</name>
</gene>
<accession>A0AA40FD74</accession>
<dbReference type="Proteomes" id="UP001177670">
    <property type="component" value="Unassembled WGS sequence"/>
</dbReference>
<dbReference type="EMBL" id="JAHYIQ010000061">
    <property type="protein sequence ID" value="KAK1116827.1"/>
    <property type="molecule type" value="Genomic_DNA"/>
</dbReference>
<reference evidence="2" key="1">
    <citation type="submission" date="2021-10" db="EMBL/GenBank/DDBJ databases">
        <title>Melipona bicolor Genome sequencing and assembly.</title>
        <authorList>
            <person name="Araujo N.S."/>
            <person name="Arias M.C."/>
        </authorList>
    </citation>
    <scope>NUCLEOTIDE SEQUENCE</scope>
    <source>
        <strain evidence="2">USP_2M_L1-L4_2017</strain>
        <tissue evidence="2">Whole body</tissue>
    </source>
</reference>